<gene>
    <name evidence="2" type="ORF">DVW87_16615</name>
</gene>
<name>A0A369VPD5_9SPHN</name>
<sequence length="142" mass="14889">MSDTATAAPPAAGSAFDACKQAFFPILAAHGIARVTIGYNGEGDEGQVNDVAAFDDAGDQVDLPAVDCERHQLGFDGTIASDVTDLASALDSFATEALCALYMGWEDNAGSCGELEILTAPRTVTLTHNWRIETFDTTVSEL</sequence>
<reference evidence="2 3" key="1">
    <citation type="submission" date="2018-07" db="EMBL/GenBank/DDBJ databases">
        <title>a novel species of Sphingomonas isolated from the rhizosphere soil of Araceae plant.</title>
        <authorList>
            <person name="Zhiyong W."/>
            <person name="Qinglan Z."/>
            <person name="Zhiwei F."/>
            <person name="Ding X."/>
            <person name="Gejiao W."/>
            <person name="Shixue Z."/>
        </authorList>
    </citation>
    <scope>NUCLEOTIDE SEQUENCE [LARGE SCALE GENOMIC DNA]</scope>
    <source>
        <strain evidence="2 3">WZY 27</strain>
    </source>
</reference>
<dbReference type="Proteomes" id="UP000253918">
    <property type="component" value="Unassembled WGS sequence"/>
</dbReference>
<protein>
    <recommendedName>
        <fullName evidence="1">DUF6878 domain-containing protein</fullName>
    </recommendedName>
</protein>
<evidence type="ECO:0000259" key="1">
    <source>
        <dbReference type="Pfam" id="PF21798"/>
    </source>
</evidence>
<evidence type="ECO:0000313" key="2">
    <source>
        <dbReference type="EMBL" id="RDE04256.1"/>
    </source>
</evidence>
<organism evidence="2 3">
    <name type="scientific">Sphingomonas aracearum</name>
    <dbReference type="NCBI Taxonomy" id="2283317"/>
    <lineage>
        <taxon>Bacteria</taxon>
        <taxon>Pseudomonadati</taxon>
        <taxon>Pseudomonadota</taxon>
        <taxon>Alphaproteobacteria</taxon>
        <taxon>Sphingomonadales</taxon>
        <taxon>Sphingomonadaceae</taxon>
        <taxon>Sphingomonas</taxon>
    </lineage>
</organism>
<proteinExistence type="predicted"/>
<comment type="caution">
    <text evidence="2">The sequence shown here is derived from an EMBL/GenBank/DDBJ whole genome shotgun (WGS) entry which is preliminary data.</text>
</comment>
<evidence type="ECO:0000313" key="3">
    <source>
        <dbReference type="Proteomes" id="UP000253918"/>
    </source>
</evidence>
<dbReference type="AlphaFoldDB" id="A0A369VPD5"/>
<feature type="domain" description="DUF6878" evidence="1">
    <location>
        <begin position="18"/>
        <end position="137"/>
    </location>
</feature>
<dbReference type="Pfam" id="PF21798">
    <property type="entry name" value="DUF6878"/>
    <property type="match status" value="1"/>
</dbReference>
<dbReference type="EMBL" id="QQNB01000005">
    <property type="protein sequence ID" value="RDE04256.1"/>
    <property type="molecule type" value="Genomic_DNA"/>
</dbReference>
<dbReference type="OrthoDB" id="7259981at2"/>
<dbReference type="RefSeq" id="WP_114688927.1">
    <property type="nucleotide sequence ID" value="NZ_QQNB01000005.1"/>
</dbReference>
<keyword evidence="3" id="KW-1185">Reference proteome</keyword>
<dbReference type="InterPro" id="IPR049243">
    <property type="entry name" value="DUF6878"/>
</dbReference>
<accession>A0A369VPD5</accession>